<evidence type="ECO:0000259" key="1">
    <source>
        <dbReference type="Pfam" id="PF09369"/>
    </source>
</evidence>
<reference evidence="2" key="1">
    <citation type="submission" date="2023-03" db="EMBL/GenBank/DDBJ databases">
        <title>Actinorhabdospora filicis NBRC 111898.</title>
        <authorList>
            <person name="Ichikawa N."/>
            <person name="Sato H."/>
            <person name="Tonouchi N."/>
        </authorList>
    </citation>
    <scope>NUCLEOTIDE SEQUENCE</scope>
    <source>
        <strain evidence="2">NBRC 111898</strain>
    </source>
</reference>
<name>A0A9W6W6Y2_9ACTN</name>
<gene>
    <name evidence="2" type="ORF">Afil01_02050</name>
</gene>
<sequence length="584" mass="65048">MSFSRNVRRAQLIGPAGPGAIIDLIGESFVAVDVSRWSRTLPVSMPRLTQRLGVRQLKTPTGFGVPYRRFPEWLFCGRCRRMIRRRPRDESAKLTCAVCAGDRPLIPMRFIAICSNGHMADIDWWYWAHTNSTTKCEVRGKLRFDHRPEEGSGLSSLVVRCAECGAGRSLDRITSRGSLTQRCEGLQPWQQPLDAEACDTLMVATQRGASNVYFPSVVSALDLPPESDWDASSATLARLRDNHLFLALVEDPTLPVRDMTLKFLASREGLTVPELERLLSTESSAQAHTGTEEDILPEEWVALLHPRDTEFDPRDNFITRPSRAPRGPGGGTVETELLSSLRQVILVDRLREVRVLKGFHRYTRENMVSANLAPDQTSLPAIEVFGEGFLLAFEESAITEWERLRDVRERCRTIERRVEAADAYWLPPVTPRFLLLHTLAHLLLRATAFEAGYPTSSLGERIYTTHPEQGPAMAGVLIYTAAGDSEGTLGGLVRMGEPERLPALLHSALVDGQWCSLDPVCSESPAQGPGGLSMAACHACALVPETSCQATNRLLDRRLLIDPEFGFFRNALTIAEDVPWRARW</sequence>
<dbReference type="EMBL" id="BSTX01000001">
    <property type="protein sequence ID" value="GLZ75398.1"/>
    <property type="molecule type" value="Genomic_DNA"/>
</dbReference>
<comment type="caution">
    <text evidence="2">The sequence shown here is derived from an EMBL/GenBank/DDBJ whole genome shotgun (WGS) entry which is preliminary data.</text>
</comment>
<accession>A0A9W6W6Y2</accession>
<protein>
    <recommendedName>
        <fullName evidence="1">MrfA-like Zn-binding domain-containing protein</fullName>
    </recommendedName>
</protein>
<dbReference type="InterPro" id="IPR018973">
    <property type="entry name" value="MZB"/>
</dbReference>
<feature type="domain" description="MrfA-like Zn-binding" evidence="1">
    <location>
        <begin position="439"/>
        <end position="540"/>
    </location>
</feature>
<dbReference type="RefSeq" id="WP_285660634.1">
    <property type="nucleotide sequence ID" value="NZ_BSTX01000001.1"/>
</dbReference>
<organism evidence="2 3">
    <name type="scientific">Actinorhabdospora filicis</name>
    <dbReference type="NCBI Taxonomy" id="1785913"/>
    <lineage>
        <taxon>Bacteria</taxon>
        <taxon>Bacillati</taxon>
        <taxon>Actinomycetota</taxon>
        <taxon>Actinomycetes</taxon>
        <taxon>Micromonosporales</taxon>
        <taxon>Micromonosporaceae</taxon>
        <taxon>Actinorhabdospora</taxon>
    </lineage>
</organism>
<dbReference type="AlphaFoldDB" id="A0A9W6W6Y2"/>
<dbReference type="Pfam" id="PF09369">
    <property type="entry name" value="MZB"/>
    <property type="match status" value="1"/>
</dbReference>
<evidence type="ECO:0000313" key="2">
    <source>
        <dbReference type="EMBL" id="GLZ75398.1"/>
    </source>
</evidence>
<dbReference type="NCBIfam" id="NF038324">
    <property type="entry name" value="DrmB_fam"/>
    <property type="match status" value="1"/>
</dbReference>
<proteinExistence type="predicted"/>
<dbReference type="InterPro" id="IPR047721">
    <property type="entry name" value="DrmB"/>
</dbReference>
<dbReference type="Proteomes" id="UP001165079">
    <property type="component" value="Unassembled WGS sequence"/>
</dbReference>
<keyword evidence="3" id="KW-1185">Reference proteome</keyword>
<evidence type="ECO:0000313" key="3">
    <source>
        <dbReference type="Proteomes" id="UP001165079"/>
    </source>
</evidence>